<dbReference type="AlphaFoldDB" id="A0A7L9FF85"/>
<dbReference type="SUPFAM" id="SSF103486">
    <property type="entry name" value="V-type ATP synthase subunit C"/>
    <property type="match status" value="1"/>
</dbReference>
<sequence length="300" mass="34613">MEAYIAVRAHGLKSRLLRVQDYEAILRGEKKLPEFKDYSLISERDSLEQVLEKIYRVYVSRMEILAASDRALGQIVYALLDRLEIENAKIHFRYILGAQRPVIYYPYGRHIGPARLMQIRTEGSLWEELSKTPYQAPGTPSFVSGLEAEREALLDILYYNYLFGVADSLAISREEREDLRNIVREEFEAKLLLWSQVLRPEILTRLLQNYSKSLRAPIPQLPEEWKTLKLTELIVQVQKNLVSRARQLVAVKYSTGVAYVYYFNLLALTEANNLEKLVVGKEVGLPEEVIQRNLVLAGLP</sequence>
<dbReference type="EMBL" id="CP062310">
    <property type="protein sequence ID" value="QOJ78291.1"/>
    <property type="molecule type" value="Genomic_DNA"/>
</dbReference>
<name>A0A7L9FF85_9CREN</name>
<keyword evidence="2" id="KW-1185">Reference proteome</keyword>
<dbReference type="KEGG" id="thel:IG193_05860"/>
<dbReference type="GeneID" id="59149402"/>
<dbReference type="InParanoid" id="A0A7L9FF85"/>
<protein>
    <submittedName>
        <fullName evidence="1">V-type ATPase subunit</fullName>
    </submittedName>
</protein>
<dbReference type="RefSeq" id="WP_192818263.1">
    <property type="nucleotide sequence ID" value="NZ_CP062310.1"/>
</dbReference>
<evidence type="ECO:0000313" key="2">
    <source>
        <dbReference type="Proteomes" id="UP000594121"/>
    </source>
</evidence>
<dbReference type="InterPro" id="IPR036079">
    <property type="entry name" value="ATPase_csu/dsu_sf"/>
</dbReference>
<dbReference type="Proteomes" id="UP000594121">
    <property type="component" value="Chromosome"/>
</dbReference>
<organism evidence="1 2">
    <name type="scientific">Infirmifilum lucidum</name>
    <dbReference type="NCBI Taxonomy" id="2776706"/>
    <lineage>
        <taxon>Archaea</taxon>
        <taxon>Thermoproteota</taxon>
        <taxon>Thermoprotei</taxon>
        <taxon>Thermofilales</taxon>
        <taxon>Thermofilaceae</taxon>
        <taxon>Infirmifilum</taxon>
    </lineage>
</organism>
<proteinExistence type="predicted"/>
<reference evidence="1 2" key="1">
    <citation type="submission" date="2020-10" db="EMBL/GenBank/DDBJ databases">
        <title>Thermofilum lucidum 3507LT sp. nov. a novel member of Thermofilaceae family isolated from Chile hot spring, and proposal of description order Thermofilales.</title>
        <authorList>
            <person name="Zayulina K.S."/>
            <person name="Elcheninov A.G."/>
            <person name="Toshchakov S.V."/>
            <person name="Kublanov I.V."/>
        </authorList>
    </citation>
    <scope>NUCLEOTIDE SEQUENCE [LARGE SCALE GENOMIC DNA]</scope>
    <source>
        <strain evidence="1 2">3507LT</strain>
    </source>
</reference>
<evidence type="ECO:0000313" key="1">
    <source>
        <dbReference type="EMBL" id="QOJ78291.1"/>
    </source>
</evidence>
<accession>A0A7L9FF85</accession>
<gene>
    <name evidence="1" type="ORF">IG193_05860</name>
</gene>